<proteinExistence type="predicted"/>
<keyword evidence="5" id="KW-1185">Reference proteome</keyword>
<feature type="domain" description="PIPK" evidence="3">
    <location>
        <begin position="13"/>
        <end position="54"/>
    </location>
</feature>
<name>A0A8X8AUK3_POPTO</name>
<feature type="compositionally biased region" description="Polar residues" evidence="2">
    <location>
        <begin position="50"/>
        <end position="81"/>
    </location>
</feature>
<dbReference type="GO" id="GO:0005886">
    <property type="term" value="C:plasma membrane"/>
    <property type="evidence" value="ECO:0007669"/>
    <property type="project" value="TreeGrafter"/>
</dbReference>
<evidence type="ECO:0000313" key="5">
    <source>
        <dbReference type="Proteomes" id="UP000886885"/>
    </source>
</evidence>
<dbReference type="EC" id="2.7.1.68" evidence="1"/>
<dbReference type="GO" id="GO:0016308">
    <property type="term" value="F:1-phosphatidylinositol-4-phosphate 5-kinase activity"/>
    <property type="evidence" value="ECO:0007669"/>
    <property type="project" value="UniProtKB-EC"/>
</dbReference>
<feature type="region of interest" description="Disordered" evidence="2">
    <location>
        <begin position="48"/>
        <end position="94"/>
    </location>
</feature>
<sequence>MSLFLVQILVPSCRQVDRDCDFLEQERIMDYSLLVGLHFRKASYRESLTPPRTSGVWTPSGIRTPTGVQTPNGLRTPTGLHSPTGMGDETESGAPRLSGVDLDKLFIDPTRCASIKLGINMPARVEKTARRRDGEAQLIGEPTGIEETLVCWNACEFHSSLHQVGIRARSAIVVMALKRRADLPNLREQSLDEVYERDEIARLQQQVETLTRQLAASMAQHQDPNPQNVEEESESDENPFSPQPA</sequence>
<evidence type="ECO:0000256" key="2">
    <source>
        <dbReference type="SAM" id="MobiDB-lite"/>
    </source>
</evidence>
<organism evidence="4 5">
    <name type="scientific">Populus tomentosa</name>
    <name type="common">Chinese white poplar</name>
    <dbReference type="NCBI Taxonomy" id="118781"/>
    <lineage>
        <taxon>Eukaryota</taxon>
        <taxon>Viridiplantae</taxon>
        <taxon>Streptophyta</taxon>
        <taxon>Embryophyta</taxon>
        <taxon>Tracheophyta</taxon>
        <taxon>Spermatophyta</taxon>
        <taxon>Magnoliopsida</taxon>
        <taxon>eudicotyledons</taxon>
        <taxon>Gunneridae</taxon>
        <taxon>Pentapetalae</taxon>
        <taxon>rosids</taxon>
        <taxon>fabids</taxon>
        <taxon>Malpighiales</taxon>
        <taxon>Salicaceae</taxon>
        <taxon>Saliceae</taxon>
        <taxon>Populus</taxon>
    </lineage>
</organism>
<protein>
    <recommendedName>
        <fullName evidence="1">1-phosphatidylinositol-4-phosphate 5-kinase</fullName>
        <ecNumber evidence="1">2.7.1.68</ecNumber>
    </recommendedName>
</protein>
<evidence type="ECO:0000256" key="1">
    <source>
        <dbReference type="ARBA" id="ARBA00012172"/>
    </source>
</evidence>
<dbReference type="PANTHER" id="PTHR23086">
    <property type="entry name" value="PHOSPHATIDYLINOSITOL-4-PHOSPHATE 5-KINASE"/>
    <property type="match status" value="1"/>
</dbReference>
<dbReference type="Proteomes" id="UP000886885">
    <property type="component" value="Chromosome 1D"/>
</dbReference>
<evidence type="ECO:0000259" key="3">
    <source>
        <dbReference type="Pfam" id="PF01504"/>
    </source>
</evidence>
<dbReference type="InterPro" id="IPR002498">
    <property type="entry name" value="PInositol-4-P-4/5-kinase_core"/>
</dbReference>
<reference evidence="4" key="1">
    <citation type="journal article" date="2020" name="bioRxiv">
        <title>Hybrid origin of Populus tomentosa Carr. identified through genome sequencing and phylogenomic analysis.</title>
        <authorList>
            <person name="An X."/>
            <person name="Gao K."/>
            <person name="Chen Z."/>
            <person name="Li J."/>
            <person name="Yang X."/>
            <person name="Yang X."/>
            <person name="Zhou J."/>
            <person name="Guo T."/>
            <person name="Zhao T."/>
            <person name="Huang S."/>
            <person name="Miao D."/>
            <person name="Khan W.U."/>
            <person name="Rao P."/>
            <person name="Ye M."/>
            <person name="Lei B."/>
            <person name="Liao W."/>
            <person name="Wang J."/>
            <person name="Ji L."/>
            <person name="Li Y."/>
            <person name="Guo B."/>
            <person name="Mustafa N.S."/>
            <person name="Li S."/>
            <person name="Yun Q."/>
            <person name="Keller S.R."/>
            <person name="Mao J."/>
            <person name="Zhang R."/>
            <person name="Strauss S.H."/>
        </authorList>
    </citation>
    <scope>NUCLEOTIDE SEQUENCE</scope>
    <source>
        <strain evidence="4">GM15</strain>
        <tissue evidence="4">Leaf</tissue>
    </source>
</reference>
<dbReference type="InterPro" id="IPR023610">
    <property type="entry name" value="PInositol-4/5-P-5/4-kinase"/>
</dbReference>
<dbReference type="PANTHER" id="PTHR23086:SF113">
    <property type="entry name" value="PHOSPHATIDYLINOSITOL 4-PHOSPHATE 5-KINASE 6"/>
    <property type="match status" value="1"/>
</dbReference>
<dbReference type="GO" id="GO:0046854">
    <property type="term" value="P:phosphatidylinositol phosphate biosynthetic process"/>
    <property type="evidence" value="ECO:0007669"/>
    <property type="project" value="TreeGrafter"/>
</dbReference>
<comment type="caution">
    <text evidence="4">The sequence shown here is derived from an EMBL/GenBank/DDBJ whole genome shotgun (WGS) entry which is preliminary data.</text>
</comment>
<feature type="compositionally biased region" description="Polar residues" evidence="2">
    <location>
        <begin position="214"/>
        <end position="228"/>
    </location>
</feature>
<feature type="region of interest" description="Disordered" evidence="2">
    <location>
        <begin position="214"/>
        <end position="245"/>
    </location>
</feature>
<evidence type="ECO:0000313" key="4">
    <source>
        <dbReference type="EMBL" id="KAG6787735.1"/>
    </source>
</evidence>
<dbReference type="OrthoDB" id="70770at2759"/>
<gene>
    <name evidence="4" type="ORF">POTOM_003779</name>
</gene>
<dbReference type="EMBL" id="JAAWWB010000002">
    <property type="protein sequence ID" value="KAG6787735.1"/>
    <property type="molecule type" value="Genomic_DNA"/>
</dbReference>
<dbReference type="Pfam" id="PF01504">
    <property type="entry name" value="PIP5K"/>
    <property type="match status" value="1"/>
</dbReference>
<accession>A0A8X8AUK3</accession>
<dbReference type="AlphaFoldDB" id="A0A8X8AUK3"/>